<comment type="cofactor">
    <cofactor evidence="1">
        <name>Mg(2+)</name>
        <dbReference type="ChEBI" id="CHEBI:18420"/>
    </cofactor>
</comment>
<dbReference type="Pfam" id="PF00293">
    <property type="entry name" value="NUDIX"/>
    <property type="match status" value="1"/>
</dbReference>
<comment type="similarity">
    <text evidence="2 5">Belongs to the Nudix hydrolase family.</text>
</comment>
<gene>
    <name evidence="7" type="ORF">FHX80_112539</name>
</gene>
<sequence>MSGESRTIVSAMVEHDGCLLMVRERLPGEPEQWVLPGGVVEPGELAHDALVREVHEETGLSVSGPTSLACVSQHVVIDDPGWDGTWTVMTFRAGQPTGTLGSLDPDELVLEAAWVPIDEALSRLAAHPSRLRREPLIACLTGTAPPGALWLWPDGPQGPPVVIAAA</sequence>
<feature type="domain" description="Nudix hydrolase" evidence="6">
    <location>
        <begin position="4"/>
        <end position="138"/>
    </location>
</feature>
<evidence type="ECO:0000256" key="5">
    <source>
        <dbReference type="RuleBase" id="RU003476"/>
    </source>
</evidence>
<reference evidence="7 8" key="1">
    <citation type="submission" date="2019-06" db="EMBL/GenBank/DDBJ databases">
        <title>Sequencing the genomes of 1000 actinobacteria strains.</title>
        <authorList>
            <person name="Klenk H.-P."/>
        </authorList>
    </citation>
    <scope>NUCLEOTIDE SEQUENCE [LARGE SCALE GENOMIC DNA]</scope>
    <source>
        <strain evidence="7 8">DSM 42059</strain>
    </source>
</reference>
<dbReference type="SUPFAM" id="SSF55811">
    <property type="entry name" value="Nudix"/>
    <property type="match status" value="1"/>
</dbReference>
<evidence type="ECO:0000256" key="1">
    <source>
        <dbReference type="ARBA" id="ARBA00001946"/>
    </source>
</evidence>
<dbReference type="PANTHER" id="PTHR43046">
    <property type="entry name" value="GDP-MANNOSE MANNOSYL HYDROLASE"/>
    <property type="match status" value="1"/>
</dbReference>
<dbReference type="Gene3D" id="3.90.79.10">
    <property type="entry name" value="Nucleoside Triphosphate Pyrophosphohydrolase"/>
    <property type="match status" value="1"/>
</dbReference>
<dbReference type="InterPro" id="IPR015797">
    <property type="entry name" value="NUDIX_hydrolase-like_dom_sf"/>
</dbReference>
<dbReference type="PRINTS" id="PR00502">
    <property type="entry name" value="NUDIXFAMILY"/>
</dbReference>
<evidence type="ECO:0000256" key="4">
    <source>
        <dbReference type="ARBA" id="ARBA00022842"/>
    </source>
</evidence>
<proteinExistence type="inferred from homology"/>
<evidence type="ECO:0000259" key="6">
    <source>
        <dbReference type="PROSITE" id="PS51462"/>
    </source>
</evidence>
<comment type="caution">
    <text evidence="7">The sequence shown here is derived from an EMBL/GenBank/DDBJ whole genome shotgun (WGS) entry which is preliminary data.</text>
</comment>
<evidence type="ECO:0000256" key="2">
    <source>
        <dbReference type="ARBA" id="ARBA00005582"/>
    </source>
</evidence>
<organism evidence="7 8">
    <name type="scientific">Streptomyces brevispora</name>
    <dbReference type="NCBI Taxonomy" id="887462"/>
    <lineage>
        <taxon>Bacteria</taxon>
        <taxon>Bacillati</taxon>
        <taxon>Actinomycetota</taxon>
        <taxon>Actinomycetes</taxon>
        <taxon>Kitasatosporales</taxon>
        <taxon>Streptomycetaceae</taxon>
        <taxon>Streptomyces</taxon>
    </lineage>
</organism>
<keyword evidence="4" id="KW-0460">Magnesium</keyword>
<accession>A0A561UXK1</accession>
<dbReference type="EMBL" id="VIWW01000001">
    <property type="protein sequence ID" value="TWG04096.1"/>
    <property type="molecule type" value="Genomic_DNA"/>
</dbReference>
<evidence type="ECO:0000313" key="7">
    <source>
        <dbReference type="EMBL" id="TWG04096.1"/>
    </source>
</evidence>
<keyword evidence="3 5" id="KW-0378">Hydrolase</keyword>
<protein>
    <submittedName>
        <fullName evidence="7">ADP-ribose pyrophosphatase YjhB (NUDIX family)</fullName>
    </submittedName>
</protein>
<evidence type="ECO:0000313" key="8">
    <source>
        <dbReference type="Proteomes" id="UP000318186"/>
    </source>
</evidence>
<dbReference type="PROSITE" id="PS00893">
    <property type="entry name" value="NUDIX_BOX"/>
    <property type="match status" value="1"/>
</dbReference>
<dbReference type="InterPro" id="IPR020476">
    <property type="entry name" value="Nudix_hydrolase"/>
</dbReference>
<dbReference type="GO" id="GO:0016787">
    <property type="term" value="F:hydrolase activity"/>
    <property type="evidence" value="ECO:0007669"/>
    <property type="project" value="UniProtKB-KW"/>
</dbReference>
<dbReference type="Proteomes" id="UP000318186">
    <property type="component" value="Unassembled WGS sequence"/>
</dbReference>
<dbReference type="InterPro" id="IPR000086">
    <property type="entry name" value="NUDIX_hydrolase_dom"/>
</dbReference>
<dbReference type="AlphaFoldDB" id="A0A561UXK1"/>
<dbReference type="PROSITE" id="PS51462">
    <property type="entry name" value="NUDIX"/>
    <property type="match status" value="1"/>
</dbReference>
<evidence type="ECO:0000256" key="3">
    <source>
        <dbReference type="ARBA" id="ARBA00022801"/>
    </source>
</evidence>
<dbReference type="PANTHER" id="PTHR43046:SF12">
    <property type="entry name" value="GDP-MANNOSE MANNOSYL HYDROLASE"/>
    <property type="match status" value="1"/>
</dbReference>
<dbReference type="InterPro" id="IPR020084">
    <property type="entry name" value="NUDIX_hydrolase_CS"/>
</dbReference>
<name>A0A561UXK1_9ACTN</name>